<evidence type="ECO:0000313" key="3">
    <source>
        <dbReference type="EMBL" id="MBW4546472.1"/>
    </source>
</evidence>
<name>A0A951PMS0_9CYAN</name>
<gene>
    <name evidence="3" type="ORF">KME25_18795</name>
</gene>
<comment type="caution">
    <text evidence="3">The sequence shown here is derived from an EMBL/GenBank/DDBJ whole genome shotgun (WGS) entry which is preliminary data.</text>
</comment>
<reference evidence="3" key="2">
    <citation type="journal article" date="2022" name="Microbiol. Resour. Announc.">
        <title>Metagenome Sequencing to Explore Phylogenomics of Terrestrial Cyanobacteria.</title>
        <authorList>
            <person name="Ward R.D."/>
            <person name="Stajich J.E."/>
            <person name="Johansen J.R."/>
            <person name="Huntemann M."/>
            <person name="Clum A."/>
            <person name="Foster B."/>
            <person name="Foster B."/>
            <person name="Roux S."/>
            <person name="Palaniappan K."/>
            <person name="Varghese N."/>
            <person name="Mukherjee S."/>
            <person name="Reddy T.B.K."/>
            <person name="Daum C."/>
            <person name="Copeland A."/>
            <person name="Chen I.A."/>
            <person name="Ivanova N.N."/>
            <person name="Kyrpides N.C."/>
            <person name="Shapiro N."/>
            <person name="Eloe-Fadrosh E.A."/>
            <person name="Pietrasiak N."/>
        </authorList>
    </citation>
    <scope>NUCLEOTIDE SEQUENCE</scope>
    <source>
        <strain evidence="3">CPER-KK1</strain>
    </source>
</reference>
<proteinExistence type="predicted"/>
<organism evidence="3 4">
    <name type="scientific">Symplocastrum torsivum CPER-KK1</name>
    <dbReference type="NCBI Taxonomy" id="450513"/>
    <lineage>
        <taxon>Bacteria</taxon>
        <taxon>Bacillati</taxon>
        <taxon>Cyanobacteriota</taxon>
        <taxon>Cyanophyceae</taxon>
        <taxon>Oscillatoriophycideae</taxon>
        <taxon>Oscillatoriales</taxon>
        <taxon>Microcoleaceae</taxon>
        <taxon>Symplocastrum</taxon>
    </lineage>
</organism>
<feature type="compositionally biased region" description="Polar residues" evidence="1">
    <location>
        <begin position="49"/>
        <end position="62"/>
    </location>
</feature>
<evidence type="ECO:0000256" key="2">
    <source>
        <dbReference type="SAM" id="Phobius"/>
    </source>
</evidence>
<sequence length="150" mass="16337">MNQVISWLQNVLVRVVLTLSLVGVAFLASAALGYGNSFQAQADPLTPEATQYQVASDSSPFQAEQDRGKENFQNSANELFKQNKQPQAPSETTKEIGETLTKPAKNAKGTLEGVAENIKEKLNLDQPIYPGTKEFLNDVQDTVEDAVPGR</sequence>
<accession>A0A951PMS0</accession>
<feature type="transmembrane region" description="Helical" evidence="2">
    <location>
        <begin position="12"/>
        <end position="34"/>
    </location>
</feature>
<keyword evidence="2" id="KW-0472">Membrane</keyword>
<dbReference type="AlphaFoldDB" id="A0A951PMS0"/>
<feature type="region of interest" description="Disordered" evidence="1">
    <location>
        <begin position="49"/>
        <end position="104"/>
    </location>
</feature>
<evidence type="ECO:0000256" key="1">
    <source>
        <dbReference type="SAM" id="MobiDB-lite"/>
    </source>
</evidence>
<keyword evidence="2" id="KW-1133">Transmembrane helix</keyword>
<feature type="compositionally biased region" description="Polar residues" evidence="1">
    <location>
        <begin position="71"/>
        <end position="91"/>
    </location>
</feature>
<dbReference type="EMBL" id="JAHHIF010000025">
    <property type="protein sequence ID" value="MBW4546472.1"/>
    <property type="molecule type" value="Genomic_DNA"/>
</dbReference>
<evidence type="ECO:0000313" key="4">
    <source>
        <dbReference type="Proteomes" id="UP000753908"/>
    </source>
</evidence>
<protein>
    <submittedName>
        <fullName evidence="3">Uncharacterized protein</fullName>
    </submittedName>
</protein>
<reference evidence="3" key="1">
    <citation type="submission" date="2021-05" db="EMBL/GenBank/DDBJ databases">
        <authorList>
            <person name="Pietrasiak N."/>
            <person name="Ward R."/>
            <person name="Stajich J.E."/>
            <person name="Kurbessoian T."/>
        </authorList>
    </citation>
    <scope>NUCLEOTIDE SEQUENCE</scope>
    <source>
        <strain evidence="3">CPER-KK1</strain>
    </source>
</reference>
<keyword evidence="2" id="KW-0812">Transmembrane</keyword>
<dbReference type="Proteomes" id="UP000753908">
    <property type="component" value="Unassembled WGS sequence"/>
</dbReference>